<protein>
    <submittedName>
        <fullName evidence="1">Uncharacterized protein</fullName>
    </submittedName>
</protein>
<evidence type="ECO:0000313" key="1">
    <source>
        <dbReference type="EMBL" id="MPM92637.1"/>
    </source>
</evidence>
<reference evidence="1" key="1">
    <citation type="submission" date="2019-08" db="EMBL/GenBank/DDBJ databases">
        <authorList>
            <person name="Kucharzyk K."/>
            <person name="Murdoch R.W."/>
            <person name="Higgins S."/>
            <person name="Loffler F."/>
        </authorList>
    </citation>
    <scope>NUCLEOTIDE SEQUENCE</scope>
</reference>
<proteinExistence type="predicted"/>
<sequence length="97" mass="11255">MNNLFANHKKLVILVDKGSGTKHAHAKDELVHILELHIRKALDSKTIRHYDNMLIHILASNFTESLLEIARHYKNDQWAQEMFALVNQCYFKGVDSL</sequence>
<comment type="caution">
    <text evidence="1">The sequence shown here is derived from an EMBL/GenBank/DDBJ whole genome shotgun (WGS) entry which is preliminary data.</text>
</comment>
<dbReference type="EMBL" id="VSSQ01039548">
    <property type="protein sequence ID" value="MPM92637.1"/>
    <property type="molecule type" value="Genomic_DNA"/>
</dbReference>
<gene>
    <name evidence="1" type="ORF">SDC9_139772</name>
</gene>
<accession>A0A645DTF3</accession>
<organism evidence="1">
    <name type="scientific">bioreactor metagenome</name>
    <dbReference type="NCBI Taxonomy" id="1076179"/>
    <lineage>
        <taxon>unclassified sequences</taxon>
        <taxon>metagenomes</taxon>
        <taxon>ecological metagenomes</taxon>
    </lineage>
</organism>
<name>A0A645DTF3_9ZZZZ</name>
<dbReference type="AlphaFoldDB" id="A0A645DTF3"/>